<evidence type="ECO:0008006" key="3">
    <source>
        <dbReference type="Google" id="ProtNLM"/>
    </source>
</evidence>
<proteinExistence type="predicted"/>
<dbReference type="RefSeq" id="WP_121278815.1">
    <property type="nucleotide sequence ID" value="NZ_RBZV01000006.1"/>
</dbReference>
<protein>
    <recommendedName>
        <fullName evidence="3">Helix-turn-helix domain-containing protein</fullName>
    </recommendedName>
</protein>
<sequence length="127" mass="14113">MAKATVKPSELSWEALPLRKRAFLEHLRSRGASELAFKLALAIVHALDFGAYRSIRTHAIAQLAGMSVPELRRAEDELMMVGAIERRRGGFMGRQVNGYRLCWDFGVQEDARSGSEVVLAKDSRGTP</sequence>
<evidence type="ECO:0000313" key="1">
    <source>
        <dbReference type="EMBL" id="RKP46924.1"/>
    </source>
</evidence>
<name>A0A494XFQ5_9BURK</name>
<gene>
    <name evidence="1" type="ORF">D7S89_16375</name>
</gene>
<dbReference type="EMBL" id="RBZV01000006">
    <property type="protein sequence ID" value="RKP46924.1"/>
    <property type="molecule type" value="Genomic_DNA"/>
</dbReference>
<evidence type="ECO:0000313" key="2">
    <source>
        <dbReference type="Proteomes" id="UP000280434"/>
    </source>
</evidence>
<dbReference type="AlphaFoldDB" id="A0A494XFQ5"/>
<reference evidence="1 2" key="1">
    <citation type="submission" date="2018-10" db="EMBL/GenBank/DDBJ databases">
        <title>Paraburkholderia sp. 7MK8-2, isolated from soil.</title>
        <authorList>
            <person name="Gao Z.-H."/>
            <person name="Qiu L.-H."/>
        </authorList>
    </citation>
    <scope>NUCLEOTIDE SEQUENCE [LARGE SCALE GENOMIC DNA]</scope>
    <source>
        <strain evidence="1 2">7MK8-2</strain>
    </source>
</reference>
<accession>A0A494XFQ5</accession>
<keyword evidence="2" id="KW-1185">Reference proteome</keyword>
<dbReference type="Proteomes" id="UP000280434">
    <property type="component" value="Unassembled WGS sequence"/>
</dbReference>
<comment type="caution">
    <text evidence="1">The sequence shown here is derived from an EMBL/GenBank/DDBJ whole genome shotgun (WGS) entry which is preliminary data.</text>
</comment>
<organism evidence="1 2">
    <name type="scientific">Trinickia fusca</name>
    <dbReference type="NCBI Taxonomy" id="2419777"/>
    <lineage>
        <taxon>Bacteria</taxon>
        <taxon>Pseudomonadati</taxon>
        <taxon>Pseudomonadota</taxon>
        <taxon>Betaproteobacteria</taxon>
        <taxon>Burkholderiales</taxon>
        <taxon>Burkholderiaceae</taxon>
        <taxon>Trinickia</taxon>
    </lineage>
</organism>